<dbReference type="SFLD" id="SFLDS00029">
    <property type="entry name" value="Radical_SAM"/>
    <property type="match status" value="1"/>
</dbReference>
<dbReference type="GO" id="GO:0046872">
    <property type="term" value="F:metal ion binding"/>
    <property type="evidence" value="ECO:0007669"/>
    <property type="project" value="UniProtKB-KW"/>
</dbReference>
<dbReference type="SFLD" id="SFLDG01067">
    <property type="entry name" value="SPASM/twitch_domain_containing"/>
    <property type="match status" value="1"/>
</dbReference>
<evidence type="ECO:0000259" key="7">
    <source>
        <dbReference type="PROSITE" id="PS51918"/>
    </source>
</evidence>
<evidence type="ECO:0000313" key="8">
    <source>
        <dbReference type="EMBL" id="RCX20055.1"/>
    </source>
</evidence>
<dbReference type="InterPro" id="IPR050377">
    <property type="entry name" value="Radical_SAM_PqqE_MftC-like"/>
</dbReference>
<dbReference type="InterPro" id="IPR017200">
    <property type="entry name" value="PqqE-like"/>
</dbReference>
<dbReference type="PANTHER" id="PTHR11228">
    <property type="entry name" value="RADICAL SAM DOMAIN PROTEIN"/>
    <property type="match status" value="1"/>
</dbReference>
<dbReference type="GO" id="GO:0003824">
    <property type="term" value="F:catalytic activity"/>
    <property type="evidence" value="ECO:0007669"/>
    <property type="project" value="InterPro"/>
</dbReference>
<organism evidence="8 9">
    <name type="scientific">Anaerobacterium chartisolvens</name>
    <dbReference type="NCBI Taxonomy" id="1297424"/>
    <lineage>
        <taxon>Bacteria</taxon>
        <taxon>Bacillati</taxon>
        <taxon>Bacillota</taxon>
        <taxon>Clostridia</taxon>
        <taxon>Eubacteriales</taxon>
        <taxon>Oscillospiraceae</taxon>
        <taxon>Anaerobacterium</taxon>
    </lineage>
</organism>
<keyword evidence="4" id="KW-0479">Metal-binding</keyword>
<reference evidence="8 9" key="1">
    <citation type="submission" date="2018-07" db="EMBL/GenBank/DDBJ databases">
        <title>Genomic Encyclopedia of Type Strains, Phase IV (KMG-IV): sequencing the most valuable type-strain genomes for metagenomic binning, comparative biology and taxonomic classification.</title>
        <authorList>
            <person name="Goeker M."/>
        </authorList>
    </citation>
    <scope>NUCLEOTIDE SEQUENCE [LARGE SCALE GENOMIC DNA]</scope>
    <source>
        <strain evidence="8 9">DSM 27016</strain>
    </source>
</reference>
<dbReference type="SFLD" id="SFLDG01386">
    <property type="entry name" value="main_SPASM_domain-containing"/>
    <property type="match status" value="1"/>
</dbReference>
<evidence type="ECO:0000313" key="9">
    <source>
        <dbReference type="Proteomes" id="UP000253034"/>
    </source>
</evidence>
<keyword evidence="5" id="KW-0408">Iron</keyword>
<dbReference type="PROSITE" id="PS51918">
    <property type="entry name" value="RADICAL_SAM"/>
    <property type="match status" value="1"/>
</dbReference>
<dbReference type="Pfam" id="PF04055">
    <property type="entry name" value="Radical_SAM"/>
    <property type="match status" value="1"/>
</dbReference>
<dbReference type="Gene3D" id="3.20.20.70">
    <property type="entry name" value="Aldolase class I"/>
    <property type="match status" value="1"/>
</dbReference>
<dbReference type="InterPro" id="IPR013785">
    <property type="entry name" value="Aldolase_TIM"/>
</dbReference>
<proteinExistence type="predicted"/>
<evidence type="ECO:0000256" key="4">
    <source>
        <dbReference type="ARBA" id="ARBA00022723"/>
    </source>
</evidence>
<name>A0A369BFL3_9FIRM</name>
<accession>A0A369BFL3</accession>
<protein>
    <submittedName>
        <fullName evidence="8">MoaA/NifB/PqqE/SkfB family radical SAM enzyme</fullName>
    </submittedName>
</protein>
<comment type="cofactor">
    <cofactor evidence="1">
        <name>[4Fe-4S] cluster</name>
        <dbReference type="ChEBI" id="CHEBI:49883"/>
    </cofactor>
</comment>
<keyword evidence="6" id="KW-0411">Iron-sulfur</keyword>
<dbReference type="Pfam" id="PF13186">
    <property type="entry name" value="SPASM"/>
    <property type="match status" value="1"/>
</dbReference>
<dbReference type="PANTHER" id="PTHR11228:SF7">
    <property type="entry name" value="PQQA PEPTIDE CYCLASE"/>
    <property type="match status" value="1"/>
</dbReference>
<evidence type="ECO:0000256" key="1">
    <source>
        <dbReference type="ARBA" id="ARBA00001966"/>
    </source>
</evidence>
<gene>
    <name evidence="8" type="ORF">DFR58_102124</name>
</gene>
<dbReference type="Proteomes" id="UP000253034">
    <property type="component" value="Unassembled WGS sequence"/>
</dbReference>
<dbReference type="InterPro" id="IPR058240">
    <property type="entry name" value="rSAM_sf"/>
</dbReference>
<comment type="caution">
    <text evidence="8">The sequence shown here is derived from an EMBL/GenBank/DDBJ whole genome shotgun (WGS) entry which is preliminary data.</text>
</comment>
<dbReference type="GO" id="GO:0051539">
    <property type="term" value="F:4 iron, 4 sulfur cluster binding"/>
    <property type="evidence" value="ECO:0007669"/>
    <property type="project" value="UniProtKB-KW"/>
</dbReference>
<dbReference type="SUPFAM" id="SSF102114">
    <property type="entry name" value="Radical SAM enzymes"/>
    <property type="match status" value="1"/>
</dbReference>
<evidence type="ECO:0000256" key="3">
    <source>
        <dbReference type="ARBA" id="ARBA00022691"/>
    </source>
</evidence>
<dbReference type="InterPro" id="IPR023885">
    <property type="entry name" value="4Fe4S-binding_SPASM_dom"/>
</dbReference>
<dbReference type="AlphaFoldDB" id="A0A369BFL3"/>
<evidence type="ECO:0000256" key="2">
    <source>
        <dbReference type="ARBA" id="ARBA00022485"/>
    </source>
</evidence>
<evidence type="ECO:0000256" key="6">
    <source>
        <dbReference type="ARBA" id="ARBA00023014"/>
    </source>
</evidence>
<keyword evidence="3" id="KW-0949">S-adenosyl-L-methionine</keyword>
<feature type="domain" description="Radical SAM core" evidence="7">
    <location>
        <begin position="15"/>
        <end position="241"/>
    </location>
</feature>
<keyword evidence="2" id="KW-0004">4Fe-4S</keyword>
<evidence type="ECO:0000256" key="5">
    <source>
        <dbReference type="ARBA" id="ARBA00023004"/>
    </source>
</evidence>
<dbReference type="EMBL" id="QPJT01000002">
    <property type="protein sequence ID" value="RCX20055.1"/>
    <property type="molecule type" value="Genomic_DNA"/>
</dbReference>
<sequence>MIFMIRLFLNSYFLKRQPFSLIHFITNKCNASCSHCFIDFDNPEMFKNELTLEEIERLSKKLGKSLFNINLTGGEPFLREDIFEIAQIYFRNTSIKSLFITTNGTYTSRIKSFADRFTASGIKGKVIFSISIDGIAEEHDKNRGVPGLFDKAIETYRAIEAYNNKSLIANIAITVTDTNYDRVLEVYSRLKEMGVGAVVSILMREAGKAKIKNKEAILDSYMALTRKIHEDQLAKSTKGFGSTLQGTVMNSKNIVLERLLPGVYLKRNFVVNCSAASLFGIIYANGEVHPCEMLSFKLGNLRDYDMDFLVLWKNQRSDEFRKLIRKTKCSCSFECAWSINIISNFRFIPPLLGNCIRLVSGKEMKHG</sequence>
<keyword evidence="9" id="KW-1185">Reference proteome</keyword>
<dbReference type="CDD" id="cd01335">
    <property type="entry name" value="Radical_SAM"/>
    <property type="match status" value="1"/>
</dbReference>
<dbReference type="InterPro" id="IPR007197">
    <property type="entry name" value="rSAM"/>
</dbReference>
<dbReference type="PIRSF" id="PIRSF037420">
    <property type="entry name" value="PQQ_syn_pqqE"/>
    <property type="match status" value="1"/>
</dbReference>